<keyword evidence="10" id="KW-1185">Reference proteome</keyword>
<feature type="disulfide bond" evidence="5">
    <location>
        <begin position="67"/>
        <end position="82"/>
    </location>
</feature>
<name>A0A151RI37_CAJCA</name>
<evidence type="ECO:0000256" key="2">
    <source>
        <dbReference type="ARBA" id="ARBA00022690"/>
    </source>
</evidence>
<evidence type="ECO:0000256" key="3">
    <source>
        <dbReference type="ARBA" id="ARBA00022900"/>
    </source>
</evidence>
<evidence type="ECO:0000256" key="5">
    <source>
        <dbReference type="PIRSR" id="PIRSR600877-51"/>
    </source>
</evidence>
<dbReference type="GO" id="GO:0005576">
    <property type="term" value="C:extracellular region"/>
    <property type="evidence" value="ECO:0007669"/>
    <property type="project" value="InterPro"/>
</dbReference>
<keyword evidence="2 6" id="KW-0646">Protease inhibitor</keyword>
<feature type="disulfide bond" evidence="5">
    <location>
        <begin position="72"/>
        <end position="80"/>
    </location>
</feature>
<dbReference type="Gramene" id="C.cajan_32749.t">
    <property type="protein sequence ID" value="C.cajan_32749.t.cds1"/>
    <property type="gene ID" value="C.cajan_32749"/>
</dbReference>
<dbReference type="CDD" id="cd00023">
    <property type="entry name" value="BBI"/>
    <property type="match status" value="1"/>
</dbReference>
<reference evidence="9" key="1">
    <citation type="journal article" date="2012" name="Nat. Biotechnol.">
        <title>Draft genome sequence of pigeonpea (Cajanus cajan), an orphan legume crop of resource-poor farmers.</title>
        <authorList>
            <person name="Varshney R.K."/>
            <person name="Chen W."/>
            <person name="Li Y."/>
            <person name="Bharti A.K."/>
            <person name="Saxena R.K."/>
            <person name="Schlueter J.A."/>
            <person name="Donoghue M.T."/>
            <person name="Azam S."/>
            <person name="Fan G."/>
            <person name="Whaley A.M."/>
            <person name="Farmer A.D."/>
            <person name="Sheridan J."/>
            <person name="Iwata A."/>
            <person name="Tuteja R."/>
            <person name="Penmetsa R.V."/>
            <person name="Wu W."/>
            <person name="Upadhyaya H.D."/>
            <person name="Yang S.P."/>
            <person name="Shah T."/>
            <person name="Saxena K.B."/>
            <person name="Michael T."/>
            <person name="McCombie W.R."/>
            <person name="Yang B."/>
            <person name="Zhang G."/>
            <person name="Yang H."/>
            <person name="Wang J."/>
            <person name="Spillane C."/>
            <person name="Cook D.R."/>
            <person name="May G.D."/>
            <person name="Xu X."/>
            <person name="Jackson S.A."/>
        </authorList>
    </citation>
    <scope>NUCLEOTIDE SEQUENCE [LARGE SCALE GENOMIC DNA]</scope>
</reference>
<sequence length="107" mass="12015">MMVLKGCFFLLLLVGVTTARMDLGILKSGHDQHHSSKACCDECRCTKSIPPQCHCLDMRLNSCHSACESCVCTFSNPAMCHCVDTTDFCYKPCKSHDDDEKDLMNRF</sequence>
<protein>
    <submittedName>
        <fullName evidence="9">Bowman-Birk type proteinase inhibitor 2</fullName>
    </submittedName>
</protein>
<dbReference type="InterPro" id="IPR000877">
    <property type="entry name" value="Prot_inh_BBI"/>
</dbReference>
<feature type="disulfide bond" evidence="5">
    <location>
        <begin position="40"/>
        <end position="55"/>
    </location>
</feature>
<dbReference type="GO" id="GO:0004867">
    <property type="term" value="F:serine-type endopeptidase inhibitor activity"/>
    <property type="evidence" value="ECO:0007669"/>
    <property type="project" value="UniProtKB-KW"/>
</dbReference>
<keyword evidence="7" id="KW-0732">Signal</keyword>
<feature type="disulfide bond" evidence="5">
    <location>
        <begin position="43"/>
        <end position="89"/>
    </location>
</feature>
<dbReference type="Proteomes" id="UP000075243">
    <property type="component" value="Unassembled WGS sequence"/>
</dbReference>
<feature type="domain" description="Bowman-Birk serine protease inhibitors family" evidence="8">
    <location>
        <begin position="55"/>
        <end position="70"/>
    </location>
</feature>
<gene>
    <name evidence="9" type="ORF">KK1_036324</name>
</gene>
<dbReference type="SMR" id="A0A151RI37"/>
<dbReference type="Pfam" id="PF00228">
    <property type="entry name" value="Bowman-Birk_leg"/>
    <property type="match status" value="2"/>
</dbReference>
<dbReference type="OMA" id="KACCDEC"/>
<dbReference type="AlphaFoldDB" id="A0A151RI37"/>
<comment type="similarity">
    <text evidence="1 6">Belongs to the Bowman-Birk serine protease inhibitor family.</text>
</comment>
<evidence type="ECO:0000313" key="9">
    <source>
        <dbReference type="EMBL" id="KYP42282.1"/>
    </source>
</evidence>
<feature type="disulfide bond" evidence="5">
    <location>
        <begin position="45"/>
        <end position="53"/>
    </location>
</feature>
<dbReference type="PROSITE" id="PS00281">
    <property type="entry name" value="BOWMAN_BIRK"/>
    <property type="match status" value="1"/>
</dbReference>
<dbReference type="SMART" id="SM00269">
    <property type="entry name" value="BowB"/>
    <property type="match status" value="1"/>
</dbReference>
<evidence type="ECO:0000313" key="10">
    <source>
        <dbReference type="Proteomes" id="UP000075243"/>
    </source>
</evidence>
<keyword evidence="3 6" id="KW-0722">Serine protease inhibitor</keyword>
<accession>A0A151RI37</accession>
<evidence type="ECO:0000256" key="4">
    <source>
        <dbReference type="ARBA" id="ARBA00023157"/>
    </source>
</evidence>
<dbReference type="EMBL" id="KQ483724">
    <property type="protein sequence ID" value="KYP42282.1"/>
    <property type="molecule type" value="Genomic_DNA"/>
</dbReference>
<dbReference type="InterPro" id="IPR035995">
    <property type="entry name" value="Bowman-Birk_prot_inh"/>
</dbReference>
<feature type="disulfide bond" evidence="5">
    <location>
        <begin position="63"/>
        <end position="70"/>
    </location>
</feature>
<dbReference type="Gene3D" id="2.10.69.10">
    <property type="entry name" value="Cysteine Protease (Bromelain) Inhibitor, subunit H"/>
    <property type="match status" value="1"/>
</dbReference>
<evidence type="ECO:0000256" key="1">
    <source>
        <dbReference type="ARBA" id="ARBA00008506"/>
    </source>
</evidence>
<evidence type="ECO:0000256" key="7">
    <source>
        <dbReference type="SAM" id="SignalP"/>
    </source>
</evidence>
<organism evidence="9 10">
    <name type="scientific">Cajanus cajan</name>
    <name type="common">Pigeon pea</name>
    <name type="synonym">Cajanus indicus</name>
    <dbReference type="NCBI Taxonomy" id="3821"/>
    <lineage>
        <taxon>Eukaryota</taxon>
        <taxon>Viridiplantae</taxon>
        <taxon>Streptophyta</taxon>
        <taxon>Embryophyta</taxon>
        <taxon>Tracheophyta</taxon>
        <taxon>Spermatophyta</taxon>
        <taxon>Magnoliopsida</taxon>
        <taxon>eudicotyledons</taxon>
        <taxon>Gunneridae</taxon>
        <taxon>Pentapetalae</taxon>
        <taxon>rosids</taxon>
        <taxon>fabids</taxon>
        <taxon>Fabales</taxon>
        <taxon>Fabaceae</taxon>
        <taxon>Papilionoideae</taxon>
        <taxon>50 kb inversion clade</taxon>
        <taxon>NPAAA clade</taxon>
        <taxon>indigoferoid/millettioid clade</taxon>
        <taxon>Phaseoleae</taxon>
        <taxon>Cajanus</taxon>
    </lineage>
</organism>
<dbReference type="STRING" id="3821.A0A151RI37"/>
<evidence type="ECO:0000256" key="6">
    <source>
        <dbReference type="RuleBase" id="RU003856"/>
    </source>
</evidence>
<dbReference type="SUPFAM" id="SSF57247">
    <property type="entry name" value="Bowman-Birk inhibitor, BBI"/>
    <property type="match status" value="1"/>
</dbReference>
<keyword evidence="4 5" id="KW-1015">Disulfide bond</keyword>
<proteinExistence type="inferred from homology"/>
<evidence type="ECO:0000259" key="8">
    <source>
        <dbReference type="PROSITE" id="PS00281"/>
    </source>
</evidence>
<feature type="disulfide bond" evidence="5">
    <location>
        <begin position="39"/>
        <end position="93"/>
    </location>
</feature>
<feature type="signal peptide" evidence="7">
    <location>
        <begin position="1"/>
        <end position="19"/>
    </location>
</feature>
<dbReference type="FunFam" id="2.10.69.10:FF:000001">
    <property type="entry name" value="Bowman-Birk type proteinase inhibitor"/>
    <property type="match status" value="1"/>
</dbReference>
<feature type="chain" id="PRO_5007587915" evidence="7">
    <location>
        <begin position="20"/>
        <end position="107"/>
    </location>
</feature>